<sequence>MTRKRRISAKGIKPSLIMCRQLSYTFENSKPVTSKADFCSIATCPIASTCKTLRWRAMQSSPQLASQPLGSRASASKTTGKRSGNAVDRARRHVIEHAASLRDGGGARQRRAQIRGRKPIPPDNKYRGAHAREYGERPSPYFTSAAAGTYVRRSRWCQYPGRLRACRRRSDVKLRRNINNTLGRAGEALSFSSPATAVTLGCADQLTTRIVQPATWYCPGEVVEAGQYLDWTTGYSGCARFPDGRGRGADGATRYRLFTIDVGNLTSTDGTIIARVLVISLDLAALVSHVPDSRQQESCNEGSWQRTKAVVSLCPLFAVLQPPVVRHYYANAVNPGGQSRAGHSFDDPHNALLVSPPAEPSGQLSGRLTRDRFTSLYFDVDTLTPKRAPPPIKANRVPFPKGSPWFSHVGIVPDYTSGRQVFSGISHFPPYLHSGATPYSPRYSLIGFQNPDVKTRPKPLYFTSVVALSPVIRGILGFGSLQSSDASWDGVPSSFSSSYSSSVETLRSWVEIWEALVGIILQH</sequence>
<evidence type="ECO:0000313" key="2">
    <source>
        <dbReference type="EMBL" id="KAJ8893481.1"/>
    </source>
</evidence>
<proteinExistence type="predicted"/>
<accession>A0ABQ9IAY3</accession>
<organism evidence="2 3">
    <name type="scientific">Dryococelus australis</name>
    <dbReference type="NCBI Taxonomy" id="614101"/>
    <lineage>
        <taxon>Eukaryota</taxon>
        <taxon>Metazoa</taxon>
        <taxon>Ecdysozoa</taxon>
        <taxon>Arthropoda</taxon>
        <taxon>Hexapoda</taxon>
        <taxon>Insecta</taxon>
        <taxon>Pterygota</taxon>
        <taxon>Neoptera</taxon>
        <taxon>Polyneoptera</taxon>
        <taxon>Phasmatodea</taxon>
        <taxon>Verophasmatodea</taxon>
        <taxon>Anareolatae</taxon>
        <taxon>Phasmatidae</taxon>
        <taxon>Eurycanthinae</taxon>
        <taxon>Dryococelus</taxon>
    </lineage>
</organism>
<feature type="region of interest" description="Disordered" evidence="1">
    <location>
        <begin position="61"/>
        <end position="132"/>
    </location>
</feature>
<reference evidence="2 3" key="1">
    <citation type="submission" date="2023-02" db="EMBL/GenBank/DDBJ databases">
        <title>LHISI_Scaffold_Assembly.</title>
        <authorList>
            <person name="Stuart O.P."/>
            <person name="Cleave R."/>
            <person name="Magrath M.J.L."/>
            <person name="Mikheyev A.S."/>
        </authorList>
    </citation>
    <scope>NUCLEOTIDE SEQUENCE [LARGE SCALE GENOMIC DNA]</scope>
    <source>
        <strain evidence="2">Daus_M_001</strain>
        <tissue evidence="2">Leg muscle</tissue>
    </source>
</reference>
<evidence type="ECO:0000256" key="1">
    <source>
        <dbReference type="SAM" id="MobiDB-lite"/>
    </source>
</evidence>
<comment type="caution">
    <text evidence="2">The sequence shown here is derived from an EMBL/GenBank/DDBJ whole genome shotgun (WGS) entry which is preliminary data.</text>
</comment>
<dbReference type="EMBL" id="JARBHB010000002">
    <property type="protein sequence ID" value="KAJ8893481.1"/>
    <property type="molecule type" value="Genomic_DNA"/>
</dbReference>
<protein>
    <submittedName>
        <fullName evidence="2">Uncharacterized protein</fullName>
    </submittedName>
</protein>
<feature type="compositionally biased region" description="Basic residues" evidence="1">
    <location>
        <begin position="108"/>
        <end position="118"/>
    </location>
</feature>
<dbReference type="Proteomes" id="UP001159363">
    <property type="component" value="Chromosome 2"/>
</dbReference>
<feature type="compositionally biased region" description="Polar residues" evidence="1">
    <location>
        <begin position="61"/>
        <end position="82"/>
    </location>
</feature>
<gene>
    <name evidence="2" type="ORF">PR048_006079</name>
</gene>
<name>A0ABQ9IAY3_9NEOP</name>
<keyword evidence="3" id="KW-1185">Reference proteome</keyword>
<evidence type="ECO:0000313" key="3">
    <source>
        <dbReference type="Proteomes" id="UP001159363"/>
    </source>
</evidence>